<gene>
    <name evidence="2" type="ORF">HKK74_29985</name>
</gene>
<evidence type="ECO:0000259" key="1">
    <source>
        <dbReference type="Pfam" id="PF19054"/>
    </source>
</evidence>
<dbReference type="Pfam" id="PF19054">
    <property type="entry name" value="DUF5753"/>
    <property type="match status" value="1"/>
</dbReference>
<keyword evidence="3" id="KW-1185">Reference proteome</keyword>
<proteinExistence type="predicted"/>
<dbReference type="EMBL" id="JABVEC010000030">
    <property type="protein sequence ID" value="MBC6469689.1"/>
    <property type="molecule type" value="Genomic_DNA"/>
</dbReference>
<evidence type="ECO:0000313" key="3">
    <source>
        <dbReference type="Proteomes" id="UP000805614"/>
    </source>
</evidence>
<dbReference type="InterPro" id="IPR043917">
    <property type="entry name" value="DUF5753"/>
</dbReference>
<accession>A0ABR7LY31</accession>
<name>A0ABR7LY31_9ACTN</name>
<organism evidence="2 3">
    <name type="scientific">Actinomadura alba</name>
    <dbReference type="NCBI Taxonomy" id="406431"/>
    <lineage>
        <taxon>Bacteria</taxon>
        <taxon>Bacillati</taxon>
        <taxon>Actinomycetota</taxon>
        <taxon>Actinomycetes</taxon>
        <taxon>Streptosporangiales</taxon>
        <taxon>Thermomonosporaceae</taxon>
        <taxon>Actinomadura</taxon>
    </lineage>
</organism>
<protein>
    <recommendedName>
        <fullName evidence="1">DUF5753 domain-containing protein</fullName>
    </recommendedName>
</protein>
<sequence>MLQTEEYAREIVRAGLRADKLAEIVAARMDRQEILRRDDPPWLVVLLDHSVIHRTVGGPAIMRPQLERLLEAIHEPNITVRIVPDGVPIYPTAPFTVLGFHNEPDVGYAVGENGLGRVIEPGSQVSELGVLFDRIGSVALPAADSEKLIRTVLEDMP</sequence>
<comment type="caution">
    <text evidence="2">The sequence shown here is derived from an EMBL/GenBank/DDBJ whole genome shotgun (WGS) entry which is preliminary data.</text>
</comment>
<reference evidence="2 3" key="1">
    <citation type="submission" date="2020-06" db="EMBL/GenBank/DDBJ databases">
        <title>Actinomadura xiongansis sp. nov., isolated from soil of Baiyangdian.</title>
        <authorList>
            <person name="Zhang X."/>
        </authorList>
    </citation>
    <scope>NUCLEOTIDE SEQUENCE [LARGE SCALE GENOMIC DNA]</scope>
    <source>
        <strain evidence="2 3">HBUM206468</strain>
    </source>
</reference>
<feature type="domain" description="DUF5753" evidence="1">
    <location>
        <begin position="1"/>
        <end position="150"/>
    </location>
</feature>
<evidence type="ECO:0000313" key="2">
    <source>
        <dbReference type="EMBL" id="MBC6469689.1"/>
    </source>
</evidence>
<dbReference type="Proteomes" id="UP000805614">
    <property type="component" value="Unassembled WGS sequence"/>
</dbReference>